<dbReference type="SUPFAM" id="SSF53686">
    <property type="entry name" value="Tryptophan synthase beta subunit-like PLP-dependent enzymes"/>
    <property type="match status" value="1"/>
</dbReference>
<comment type="similarity">
    <text evidence="2">Belongs to the ACC deaminase/D-cysteine desulfhydrase family.</text>
</comment>
<accession>A0A4Q5KSU7</accession>
<protein>
    <submittedName>
        <fullName evidence="5">1-aminocyclopropane-1-carboxylate deaminase/D-cysteine desulfhydrase</fullName>
    </submittedName>
</protein>
<dbReference type="GO" id="GO:0019148">
    <property type="term" value="F:D-cysteine desulfhydrase activity"/>
    <property type="evidence" value="ECO:0007669"/>
    <property type="project" value="TreeGrafter"/>
</dbReference>
<keyword evidence="3 4" id="KW-0663">Pyridoxal phosphate</keyword>
<evidence type="ECO:0000256" key="4">
    <source>
        <dbReference type="PIRSR" id="PIRSR006278-2"/>
    </source>
</evidence>
<proteinExistence type="inferred from homology"/>
<dbReference type="InterPro" id="IPR036052">
    <property type="entry name" value="TrpB-like_PALP_sf"/>
</dbReference>
<evidence type="ECO:0000256" key="3">
    <source>
        <dbReference type="ARBA" id="ARBA00022898"/>
    </source>
</evidence>
<keyword evidence="8" id="KW-1185">Reference proteome</keyword>
<dbReference type="RefSeq" id="WP_130049206.1">
    <property type="nucleotide sequence ID" value="NZ_SEZK01000040.1"/>
</dbReference>
<organism evidence="5 7">
    <name type="scientific">Aliivibrio finisterrensis</name>
    <dbReference type="NCBI Taxonomy" id="511998"/>
    <lineage>
        <taxon>Bacteria</taxon>
        <taxon>Pseudomonadati</taxon>
        <taxon>Pseudomonadota</taxon>
        <taxon>Gammaproteobacteria</taxon>
        <taxon>Vibrionales</taxon>
        <taxon>Vibrionaceae</taxon>
        <taxon>Aliivibrio</taxon>
    </lineage>
</organism>
<comment type="caution">
    <text evidence="5">The sequence shown here is derived from an EMBL/GenBank/DDBJ whole genome shotgun (WGS) entry which is preliminary data.</text>
</comment>
<dbReference type="Proteomes" id="UP000294063">
    <property type="component" value="Unassembled WGS sequence"/>
</dbReference>
<dbReference type="PANTHER" id="PTHR43780">
    <property type="entry name" value="1-AMINOCYCLOPROPANE-1-CARBOXYLATE DEAMINASE-RELATED"/>
    <property type="match status" value="1"/>
</dbReference>
<dbReference type="Proteomes" id="UP000294166">
    <property type="component" value="Unassembled WGS sequence"/>
</dbReference>
<dbReference type="PIRSF" id="PIRSF006278">
    <property type="entry name" value="ACCD_DCysDesulf"/>
    <property type="match status" value="1"/>
</dbReference>
<evidence type="ECO:0000256" key="2">
    <source>
        <dbReference type="ARBA" id="ARBA00008639"/>
    </source>
</evidence>
<dbReference type="InterPro" id="IPR027278">
    <property type="entry name" value="ACCD_DCysDesulf"/>
</dbReference>
<gene>
    <name evidence="6" type="ORF">ERW53_18290</name>
    <name evidence="5" type="ORF">ERW57_16645</name>
</gene>
<reference evidence="7 8" key="1">
    <citation type="submission" date="2019-02" db="EMBL/GenBank/DDBJ databases">
        <title>Genome sequences of Aliivibrio finisterrensis strains from farmed Atlantic salmon.</title>
        <authorList>
            <person name="Bowman J.P."/>
        </authorList>
    </citation>
    <scope>NUCLEOTIDE SEQUENCE [LARGE SCALE GENOMIC DNA]</scope>
    <source>
        <strain evidence="6 8">A21</strain>
        <strain evidence="5 7">A46</strain>
    </source>
</reference>
<dbReference type="EMBL" id="SEZN01000045">
    <property type="protein sequence ID" value="RYU61220.1"/>
    <property type="molecule type" value="Genomic_DNA"/>
</dbReference>
<evidence type="ECO:0000313" key="7">
    <source>
        <dbReference type="Proteomes" id="UP000294063"/>
    </source>
</evidence>
<evidence type="ECO:0000313" key="5">
    <source>
        <dbReference type="EMBL" id="RYU48990.1"/>
    </source>
</evidence>
<evidence type="ECO:0000256" key="1">
    <source>
        <dbReference type="ARBA" id="ARBA00001933"/>
    </source>
</evidence>
<evidence type="ECO:0000313" key="6">
    <source>
        <dbReference type="EMBL" id="RYU61220.1"/>
    </source>
</evidence>
<dbReference type="Gene3D" id="3.40.50.1100">
    <property type="match status" value="2"/>
</dbReference>
<name>A0A4Q5KSU7_9GAMM</name>
<comment type="cofactor">
    <cofactor evidence="1">
        <name>pyridoxal 5'-phosphate</name>
        <dbReference type="ChEBI" id="CHEBI:597326"/>
    </cofactor>
</comment>
<dbReference type="AlphaFoldDB" id="A0A4Q5KSU7"/>
<feature type="modified residue" description="N6-(pyridoxal phosphate)lysine" evidence="4">
    <location>
        <position position="34"/>
    </location>
</feature>
<dbReference type="EMBL" id="SEZK01000040">
    <property type="protein sequence ID" value="RYU48990.1"/>
    <property type="molecule type" value="Genomic_DNA"/>
</dbReference>
<dbReference type="PANTHER" id="PTHR43780:SF2">
    <property type="entry name" value="1-AMINOCYCLOPROPANE-1-CARBOXYLATE DEAMINASE-RELATED"/>
    <property type="match status" value="1"/>
</dbReference>
<sequence>MKIQNSPVTQHQFNGVDFYLKRDDKLHPQFSGNKARKFMGLLDGDFPAITTIIGYGSPQANSLYSLAALAQLKGWQLDFYVDHIPSFLQENPKGNYRAALALGANIIALNERDDAIKSDGTLYSSFDYIHQARQPNAHELFVPEGGRCGLAESGVKQLATELIAWKKEQALNSLTVALPSGTGTTALFLHKHLKAHDINVITCACVGGDAYLTAQFLELGETDHPEILTPTKKHHFGKLYRHDYDVWKTLLLQTGVEFELLYDPLMWRCLSNWLPNNTNQTLLYIHQGGLLGNESMLPRYQRKFD</sequence>
<evidence type="ECO:0000313" key="8">
    <source>
        <dbReference type="Proteomes" id="UP000294166"/>
    </source>
</evidence>